<gene>
    <name evidence="1" type="ORF">MNBD_GAMMA24-1688</name>
</gene>
<dbReference type="AlphaFoldDB" id="A0A3B1BQ19"/>
<sequence>MSHRHTEHAQHVVERFKEIISESGRQHIGQKHFDELTLLIESAMSTAVLEELEIAADKMNTLAHQMRNYAEHFDKPPQKDSPN</sequence>
<protein>
    <recommendedName>
        <fullName evidence="2">Phosphatase</fullName>
    </recommendedName>
</protein>
<accession>A0A3B1BQ19</accession>
<organism evidence="1">
    <name type="scientific">hydrothermal vent metagenome</name>
    <dbReference type="NCBI Taxonomy" id="652676"/>
    <lineage>
        <taxon>unclassified sequences</taxon>
        <taxon>metagenomes</taxon>
        <taxon>ecological metagenomes</taxon>
    </lineage>
</organism>
<evidence type="ECO:0000313" key="1">
    <source>
        <dbReference type="EMBL" id="VAX12720.1"/>
    </source>
</evidence>
<reference evidence="1" key="1">
    <citation type="submission" date="2018-06" db="EMBL/GenBank/DDBJ databases">
        <authorList>
            <person name="Zhirakovskaya E."/>
        </authorList>
    </citation>
    <scope>NUCLEOTIDE SEQUENCE</scope>
</reference>
<proteinExistence type="predicted"/>
<name>A0A3B1BQ19_9ZZZZ</name>
<dbReference type="EMBL" id="UOFZ01000060">
    <property type="protein sequence ID" value="VAX12720.1"/>
    <property type="molecule type" value="Genomic_DNA"/>
</dbReference>
<evidence type="ECO:0008006" key="2">
    <source>
        <dbReference type="Google" id="ProtNLM"/>
    </source>
</evidence>